<feature type="transmembrane region" description="Helical" evidence="6">
    <location>
        <begin position="76"/>
        <end position="95"/>
    </location>
</feature>
<dbReference type="InterPro" id="IPR036259">
    <property type="entry name" value="MFS_trans_sf"/>
</dbReference>
<accession>A0A1H5K0Y9</accession>
<keyword evidence="4 6" id="KW-1133">Transmembrane helix</keyword>
<dbReference type="EMBL" id="FNUC01000003">
    <property type="protein sequence ID" value="SEE58486.1"/>
    <property type="molecule type" value="Genomic_DNA"/>
</dbReference>
<evidence type="ECO:0000313" key="9">
    <source>
        <dbReference type="Proteomes" id="UP000181980"/>
    </source>
</evidence>
<reference evidence="9" key="1">
    <citation type="submission" date="2016-10" db="EMBL/GenBank/DDBJ databases">
        <authorList>
            <person name="Varghese N."/>
            <person name="Submissions S."/>
        </authorList>
    </citation>
    <scope>NUCLEOTIDE SEQUENCE [LARGE SCALE GENOMIC DNA]</scope>
    <source>
        <strain evidence="9">DSM 45237</strain>
    </source>
</reference>
<dbReference type="Pfam" id="PF07690">
    <property type="entry name" value="MFS_1"/>
    <property type="match status" value="1"/>
</dbReference>
<feature type="transmembrane region" description="Helical" evidence="6">
    <location>
        <begin position="329"/>
        <end position="347"/>
    </location>
</feature>
<feature type="transmembrane region" description="Helical" evidence="6">
    <location>
        <begin position="259"/>
        <end position="279"/>
    </location>
</feature>
<dbReference type="PANTHER" id="PTHR42718">
    <property type="entry name" value="MAJOR FACILITATOR SUPERFAMILY MULTIDRUG TRANSPORTER MFSC"/>
    <property type="match status" value="1"/>
</dbReference>
<evidence type="ECO:0000259" key="7">
    <source>
        <dbReference type="PROSITE" id="PS50850"/>
    </source>
</evidence>
<dbReference type="InterPro" id="IPR020846">
    <property type="entry name" value="MFS_dom"/>
</dbReference>
<dbReference type="Gene3D" id="1.20.1250.20">
    <property type="entry name" value="MFS general substrate transporter like domains"/>
    <property type="match status" value="1"/>
</dbReference>
<dbReference type="GO" id="GO:0022857">
    <property type="term" value="F:transmembrane transporter activity"/>
    <property type="evidence" value="ECO:0007669"/>
    <property type="project" value="InterPro"/>
</dbReference>
<feature type="transmembrane region" description="Helical" evidence="6">
    <location>
        <begin position="101"/>
        <end position="121"/>
    </location>
</feature>
<organism evidence="8 9">
    <name type="scientific">Jiangella alba</name>
    <dbReference type="NCBI Taxonomy" id="561176"/>
    <lineage>
        <taxon>Bacteria</taxon>
        <taxon>Bacillati</taxon>
        <taxon>Actinomycetota</taxon>
        <taxon>Actinomycetes</taxon>
        <taxon>Jiangellales</taxon>
        <taxon>Jiangellaceae</taxon>
        <taxon>Jiangella</taxon>
    </lineage>
</organism>
<feature type="transmembrane region" description="Helical" evidence="6">
    <location>
        <begin position="426"/>
        <end position="449"/>
    </location>
</feature>
<dbReference type="RefSeq" id="WP_069110820.1">
    <property type="nucleotide sequence ID" value="NZ_FNUC01000003.1"/>
</dbReference>
<sequence length="454" mass="45488">MPPDTRPGRTVAVLLLAVSAFALSQTAVIPALGAIARDRQVSVSGATWVLTAYLMSAAVLAPLLGRLSDLFGSRRLLVITLAVFTAGAAIAAASPSLAGLVLGRALQGVGGAVLPICYGIVRRSIPEQRRAVAIGILSGTMSVGGGIGLVVGGVIVDHGSYRWIFVAAAVMGASTVALVRFAIPALPPMAAGRVDVVGGALLSAGVAAGVLALSLTGRPGWTTLLSMAAVAALTGFVLVERRTAAPMVHLPTFTTRSVVVANAIAFLTGYAIFTMFVVVPQLMTIPRASGYGFGRTAVASALVLLPGTVAMLAVAPATGYLARRWTPKLPLVTGCALAAAGQLGLAADHGSVASVAAWSVVGFIGLGQVLAALPNLIIDTVPVHRIGEATGVNSLIRLIGGAIGSQAAAVLVAARTGDRMPWPAESGLVVALLVGSAACFVGAATASAARGQRL</sequence>
<feature type="transmembrane region" description="Helical" evidence="6">
    <location>
        <begin position="133"/>
        <end position="155"/>
    </location>
</feature>
<dbReference type="PANTHER" id="PTHR42718:SF9">
    <property type="entry name" value="MAJOR FACILITATOR SUPERFAMILY MULTIDRUG TRANSPORTER MFSC"/>
    <property type="match status" value="1"/>
</dbReference>
<keyword evidence="5 6" id="KW-0472">Membrane</keyword>
<name>A0A1H5K0Y9_9ACTN</name>
<keyword evidence="9" id="KW-1185">Reference proteome</keyword>
<evidence type="ECO:0000256" key="3">
    <source>
        <dbReference type="ARBA" id="ARBA00022692"/>
    </source>
</evidence>
<keyword evidence="3 6" id="KW-0812">Transmembrane</keyword>
<feature type="transmembrane region" description="Helical" evidence="6">
    <location>
        <begin position="43"/>
        <end position="64"/>
    </location>
</feature>
<evidence type="ECO:0000256" key="2">
    <source>
        <dbReference type="ARBA" id="ARBA00022448"/>
    </source>
</evidence>
<protein>
    <submittedName>
        <fullName evidence="8">Major Facilitator Superfamily protein</fullName>
    </submittedName>
</protein>
<dbReference type="Gene3D" id="1.20.1720.10">
    <property type="entry name" value="Multidrug resistance protein D"/>
    <property type="match status" value="1"/>
</dbReference>
<dbReference type="GO" id="GO:0005886">
    <property type="term" value="C:plasma membrane"/>
    <property type="evidence" value="ECO:0007669"/>
    <property type="project" value="UniProtKB-SubCell"/>
</dbReference>
<feature type="transmembrane region" description="Helical" evidence="6">
    <location>
        <begin position="194"/>
        <end position="215"/>
    </location>
</feature>
<evidence type="ECO:0000256" key="4">
    <source>
        <dbReference type="ARBA" id="ARBA00022989"/>
    </source>
</evidence>
<dbReference type="OrthoDB" id="9812221at2"/>
<dbReference type="SUPFAM" id="SSF103473">
    <property type="entry name" value="MFS general substrate transporter"/>
    <property type="match status" value="1"/>
</dbReference>
<dbReference type="Proteomes" id="UP000181980">
    <property type="component" value="Unassembled WGS sequence"/>
</dbReference>
<gene>
    <name evidence="8" type="ORF">SAMN04488561_1844</name>
</gene>
<feature type="domain" description="Major facilitator superfamily (MFS) profile" evidence="7">
    <location>
        <begin position="10"/>
        <end position="454"/>
    </location>
</feature>
<dbReference type="InterPro" id="IPR011701">
    <property type="entry name" value="MFS"/>
</dbReference>
<proteinExistence type="predicted"/>
<evidence type="ECO:0000256" key="1">
    <source>
        <dbReference type="ARBA" id="ARBA00004651"/>
    </source>
</evidence>
<evidence type="ECO:0000256" key="6">
    <source>
        <dbReference type="SAM" id="Phobius"/>
    </source>
</evidence>
<dbReference type="PRINTS" id="PR01036">
    <property type="entry name" value="TCRTETB"/>
</dbReference>
<feature type="transmembrane region" description="Helical" evidence="6">
    <location>
        <begin position="353"/>
        <end position="373"/>
    </location>
</feature>
<dbReference type="STRING" id="561176.SAMN04488561_1844"/>
<evidence type="ECO:0000313" key="8">
    <source>
        <dbReference type="EMBL" id="SEE58486.1"/>
    </source>
</evidence>
<feature type="transmembrane region" description="Helical" evidence="6">
    <location>
        <begin position="394"/>
        <end position="414"/>
    </location>
</feature>
<keyword evidence="2" id="KW-0813">Transport</keyword>
<comment type="subcellular location">
    <subcellularLocation>
        <location evidence="1">Cell membrane</location>
        <topology evidence="1">Multi-pass membrane protein</topology>
    </subcellularLocation>
</comment>
<evidence type="ECO:0000256" key="5">
    <source>
        <dbReference type="ARBA" id="ARBA00023136"/>
    </source>
</evidence>
<dbReference type="PROSITE" id="PS50850">
    <property type="entry name" value="MFS"/>
    <property type="match status" value="1"/>
</dbReference>
<feature type="transmembrane region" description="Helical" evidence="6">
    <location>
        <begin position="161"/>
        <end position="182"/>
    </location>
</feature>
<feature type="transmembrane region" description="Helical" evidence="6">
    <location>
        <begin position="299"/>
        <end position="322"/>
    </location>
</feature>
<feature type="transmembrane region" description="Helical" evidence="6">
    <location>
        <begin position="221"/>
        <end position="239"/>
    </location>
</feature>
<dbReference type="AlphaFoldDB" id="A0A1H5K0Y9"/>